<dbReference type="AlphaFoldDB" id="A0A387BFR2"/>
<reference evidence="1 2" key="1">
    <citation type="submission" date="2018-09" db="EMBL/GenBank/DDBJ databases">
        <title>Genome sequencing of strain 1JSPR-7.</title>
        <authorList>
            <person name="Heo J."/>
            <person name="Kim S.-J."/>
            <person name="Kwon S.-W."/>
        </authorList>
    </citation>
    <scope>NUCLEOTIDE SEQUENCE [LARGE SCALE GENOMIC DNA]</scope>
    <source>
        <strain evidence="1 2">1JSPR-7</strain>
    </source>
</reference>
<dbReference type="Pfam" id="PF08282">
    <property type="entry name" value="Hydrolase_3"/>
    <property type="match status" value="1"/>
</dbReference>
<sequence>MTKELKLFATDMDGTFLRSDRAYNRDKLATVLEQFDQLGWIFCASSGRQLLALEELFDGFTDKMAFVAENGGVVSYKNQMISAQTFSTSQIDSIIDLLRRMPLSPDGDFLISGLKGAYSIKGVSDWFFDKAQLYYANCQIVNSLDEIDDTLLKVTTNFPEDKTRECESFITEELPYVRATTTGFTSIDIIPDGISKASGLNALVKHFGWTADNLAAFGDQMNDYEMLEYAGTSYAVSNATKEILTLADNIIGSNDEDAVFTEIERIISGK</sequence>
<dbReference type="SFLD" id="SFLDS00003">
    <property type="entry name" value="Haloacid_Dehalogenase"/>
    <property type="match status" value="1"/>
</dbReference>
<organism evidence="1 2">
    <name type="scientific">Lactococcus allomyrinae</name>
    <dbReference type="NCBI Taxonomy" id="2419773"/>
    <lineage>
        <taxon>Bacteria</taxon>
        <taxon>Bacillati</taxon>
        <taxon>Bacillota</taxon>
        <taxon>Bacilli</taxon>
        <taxon>Lactobacillales</taxon>
        <taxon>Streptococcaceae</taxon>
        <taxon>Lactococcus</taxon>
    </lineage>
</organism>
<dbReference type="NCBIfam" id="TIGR00099">
    <property type="entry name" value="Cof-subfamily"/>
    <property type="match status" value="1"/>
</dbReference>
<evidence type="ECO:0000313" key="2">
    <source>
        <dbReference type="Proteomes" id="UP000269374"/>
    </source>
</evidence>
<proteinExistence type="predicted"/>
<dbReference type="PANTHER" id="PTHR10000:SF53">
    <property type="entry name" value="5-AMINO-6-(5-PHOSPHO-D-RIBITYLAMINO)URACIL PHOSPHATASE YBJI-RELATED"/>
    <property type="match status" value="1"/>
</dbReference>
<dbReference type="GO" id="GO:0016791">
    <property type="term" value="F:phosphatase activity"/>
    <property type="evidence" value="ECO:0007669"/>
    <property type="project" value="TreeGrafter"/>
</dbReference>
<dbReference type="KEGG" id="lact:D7I46_10370"/>
<dbReference type="RefSeq" id="WP_120772811.1">
    <property type="nucleotide sequence ID" value="NZ_CP032627.1"/>
</dbReference>
<dbReference type="InterPro" id="IPR000150">
    <property type="entry name" value="Cof"/>
</dbReference>
<dbReference type="SFLD" id="SFLDG01140">
    <property type="entry name" value="C2.B:_Phosphomannomutase_and_P"/>
    <property type="match status" value="1"/>
</dbReference>
<dbReference type="InterPro" id="IPR006379">
    <property type="entry name" value="HAD-SF_hydro_IIB"/>
</dbReference>
<dbReference type="PANTHER" id="PTHR10000">
    <property type="entry name" value="PHOSPHOSERINE PHOSPHATASE"/>
    <property type="match status" value="1"/>
</dbReference>
<dbReference type="EMBL" id="CP032627">
    <property type="protein sequence ID" value="AYG01438.1"/>
    <property type="molecule type" value="Genomic_DNA"/>
</dbReference>
<dbReference type="CDD" id="cd07518">
    <property type="entry name" value="HAD_YbiV-Like"/>
    <property type="match status" value="1"/>
</dbReference>
<dbReference type="NCBIfam" id="TIGR01484">
    <property type="entry name" value="HAD-SF-IIB"/>
    <property type="match status" value="1"/>
</dbReference>
<dbReference type="Proteomes" id="UP000269374">
    <property type="component" value="Chromosome"/>
</dbReference>
<dbReference type="InterPro" id="IPR036412">
    <property type="entry name" value="HAD-like_sf"/>
</dbReference>
<evidence type="ECO:0000313" key="1">
    <source>
        <dbReference type="EMBL" id="AYG01438.1"/>
    </source>
</evidence>
<dbReference type="InterPro" id="IPR023214">
    <property type="entry name" value="HAD_sf"/>
</dbReference>
<keyword evidence="2" id="KW-1185">Reference proteome</keyword>
<gene>
    <name evidence="1" type="ORF">D7I46_10370</name>
</gene>
<dbReference type="OrthoDB" id="9814970at2"/>
<dbReference type="Gene3D" id="3.30.1240.10">
    <property type="match status" value="1"/>
</dbReference>
<dbReference type="GO" id="GO:0005829">
    <property type="term" value="C:cytosol"/>
    <property type="evidence" value="ECO:0007669"/>
    <property type="project" value="TreeGrafter"/>
</dbReference>
<protein>
    <submittedName>
        <fullName evidence="1">HAD family hydrolase</fullName>
    </submittedName>
</protein>
<dbReference type="SUPFAM" id="SSF56784">
    <property type="entry name" value="HAD-like"/>
    <property type="match status" value="1"/>
</dbReference>
<accession>A0A387BFR2</accession>
<keyword evidence="1" id="KW-0378">Hydrolase</keyword>
<name>A0A387BFR2_9LACT</name>
<dbReference type="GO" id="GO:0000287">
    <property type="term" value="F:magnesium ion binding"/>
    <property type="evidence" value="ECO:0007669"/>
    <property type="project" value="TreeGrafter"/>
</dbReference>
<dbReference type="Gene3D" id="3.40.50.1000">
    <property type="entry name" value="HAD superfamily/HAD-like"/>
    <property type="match status" value="1"/>
</dbReference>